<dbReference type="FunCoup" id="A0A3N4LGH9">
    <property type="interactions" value="395"/>
</dbReference>
<evidence type="ECO:0000313" key="1">
    <source>
        <dbReference type="EMBL" id="RPB20808.1"/>
    </source>
</evidence>
<dbReference type="Proteomes" id="UP000267821">
    <property type="component" value="Unassembled WGS sequence"/>
</dbReference>
<dbReference type="InterPro" id="IPR031100">
    <property type="entry name" value="LOG_fam"/>
</dbReference>
<sequence>MSTIRTKSAFTVCVFCGSSPGKGPTFVQAAKDLAGILAENSWHLVYGGGTVGLMGVVSSTLISLSGPSTVLGVVPAALMDKEQEGIIPPETEFGKTIVVRDMHTRKAIMAKQADAFVALPGGFGTLDELFEIVTWNQLGIHDKPIVLLNINGFYDGLLKWINKAIESGFVDKGNRDILVEAKSADEVEKKIKNYRVASGRYILDWGSY</sequence>
<dbReference type="EMBL" id="ML121567">
    <property type="protein sequence ID" value="RPB20808.1"/>
    <property type="molecule type" value="Genomic_DNA"/>
</dbReference>
<dbReference type="AlphaFoldDB" id="A0A3N4LGH9"/>
<name>A0A3N4LGH9_9PEZI</name>
<organism evidence="1 2">
    <name type="scientific">Terfezia boudieri ATCC MYA-4762</name>
    <dbReference type="NCBI Taxonomy" id="1051890"/>
    <lineage>
        <taxon>Eukaryota</taxon>
        <taxon>Fungi</taxon>
        <taxon>Dikarya</taxon>
        <taxon>Ascomycota</taxon>
        <taxon>Pezizomycotina</taxon>
        <taxon>Pezizomycetes</taxon>
        <taxon>Pezizales</taxon>
        <taxon>Pezizaceae</taxon>
        <taxon>Terfezia</taxon>
    </lineage>
</organism>
<evidence type="ECO:0000313" key="2">
    <source>
        <dbReference type="Proteomes" id="UP000267821"/>
    </source>
</evidence>
<dbReference type="STRING" id="1051890.A0A3N4LGH9"/>
<dbReference type="Pfam" id="PF03641">
    <property type="entry name" value="Lysine_decarbox"/>
    <property type="match status" value="1"/>
</dbReference>
<dbReference type="SUPFAM" id="SSF102405">
    <property type="entry name" value="MCP/YpsA-like"/>
    <property type="match status" value="1"/>
</dbReference>
<accession>A0A3N4LGH9</accession>
<dbReference type="GO" id="GO:0005829">
    <property type="term" value="C:cytosol"/>
    <property type="evidence" value="ECO:0007669"/>
    <property type="project" value="TreeGrafter"/>
</dbReference>
<evidence type="ECO:0008006" key="3">
    <source>
        <dbReference type="Google" id="ProtNLM"/>
    </source>
</evidence>
<dbReference type="PANTHER" id="PTHR31223">
    <property type="entry name" value="LOG FAMILY PROTEIN YJL055W"/>
    <property type="match status" value="1"/>
</dbReference>
<dbReference type="PANTHER" id="PTHR31223:SF70">
    <property type="entry name" value="LOG FAMILY PROTEIN YJL055W"/>
    <property type="match status" value="1"/>
</dbReference>
<dbReference type="NCBIfam" id="TIGR00730">
    <property type="entry name" value="Rossman fold protein, TIGR00730 family"/>
    <property type="match status" value="1"/>
</dbReference>
<protein>
    <recommendedName>
        <fullName evidence="3">Cytokinin riboside 5'-monophosphate phosphoribohydrolase</fullName>
    </recommendedName>
</protein>
<dbReference type="GO" id="GO:0009691">
    <property type="term" value="P:cytokinin biosynthetic process"/>
    <property type="evidence" value="ECO:0007669"/>
    <property type="project" value="InterPro"/>
</dbReference>
<dbReference type="Gene3D" id="3.40.50.450">
    <property type="match status" value="1"/>
</dbReference>
<gene>
    <name evidence="1" type="ORF">L211DRAFT_863204</name>
</gene>
<keyword evidence="2" id="KW-1185">Reference proteome</keyword>
<dbReference type="OrthoDB" id="414463at2759"/>
<proteinExistence type="predicted"/>
<dbReference type="InterPro" id="IPR005269">
    <property type="entry name" value="LOG"/>
</dbReference>
<dbReference type="InParanoid" id="A0A3N4LGH9"/>
<reference evidence="1 2" key="1">
    <citation type="journal article" date="2018" name="Nat. Ecol. Evol.">
        <title>Pezizomycetes genomes reveal the molecular basis of ectomycorrhizal truffle lifestyle.</title>
        <authorList>
            <person name="Murat C."/>
            <person name="Payen T."/>
            <person name="Noel B."/>
            <person name="Kuo A."/>
            <person name="Morin E."/>
            <person name="Chen J."/>
            <person name="Kohler A."/>
            <person name="Krizsan K."/>
            <person name="Balestrini R."/>
            <person name="Da Silva C."/>
            <person name="Montanini B."/>
            <person name="Hainaut M."/>
            <person name="Levati E."/>
            <person name="Barry K.W."/>
            <person name="Belfiori B."/>
            <person name="Cichocki N."/>
            <person name="Clum A."/>
            <person name="Dockter R.B."/>
            <person name="Fauchery L."/>
            <person name="Guy J."/>
            <person name="Iotti M."/>
            <person name="Le Tacon F."/>
            <person name="Lindquist E.A."/>
            <person name="Lipzen A."/>
            <person name="Malagnac F."/>
            <person name="Mello A."/>
            <person name="Molinier V."/>
            <person name="Miyauchi S."/>
            <person name="Poulain J."/>
            <person name="Riccioni C."/>
            <person name="Rubini A."/>
            <person name="Sitrit Y."/>
            <person name="Splivallo R."/>
            <person name="Traeger S."/>
            <person name="Wang M."/>
            <person name="Zifcakova L."/>
            <person name="Wipf D."/>
            <person name="Zambonelli A."/>
            <person name="Paolocci F."/>
            <person name="Nowrousian M."/>
            <person name="Ottonello S."/>
            <person name="Baldrian P."/>
            <person name="Spatafora J.W."/>
            <person name="Henrissat B."/>
            <person name="Nagy L.G."/>
            <person name="Aury J.M."/>
            <person name="Wincker P."/>
            <person name="Grigoriev I.V."/>
            <person name="Bonfante P."/>
            <person name="Martin F.M."/>
        </authorList>
    </citation>
    <scope>NUCLEOTIDE SEQUENCE [LARGE SCALE GENOMIC DNA]</scope>
    <source>
        <strain evidence="1 2">ATCC MYA-4762</strain>
    </source>
</reference>
<dbReference type="GO" id="GO:0016799">
    <property type="term" value="F:hydrolase activity, hydrolyzing N-glycosyl compounds"/>
    <property type="evidence" value="ECO:0007669"/>
    <property type="project" value="TreeGrafter"/>
</dbReference>